<dbReference type="Pfam" id="PF00106">
    <property type="entry name" value="adh_short"/>
    <property type="match status" value="1"/>
</dbReference>
<dbReference type="Gene3D" id="3.40.50.720">
    <property type="entry name" value="NAD(P)-binding Rossmann-like Domain"/>
    <property type="match status" value="1"/>
</dbReference>
<proteinExistence type="inferred from homology"/>
<evidence type="ECO:0000256" key="2">
    <source>
        <dbReference type="ARBA" id="ARBA00023002"/>
    </source>
</evidence>
<dbReference type="AlphaFoldDB" id="A0A381Q429"/>
<keyword evidence="2" id="KW-0560">Oxidoreductase</keyword>
<accession>A0A381Q429</accession>
<dbReference type="GO" id="GO:0016491">
    <property type="term" value="F:oxidoreductase activity"/>
    <property type="evidence" value="ECO:0007669"/>
    <property type="project" value="UniProtKB-KW"/>
</dbReference>
<sequence length="291" mass="31918">MMSVVLITGCSSGFGMLSAARLAAAGHTVYASMRNLQKREALLEEVKRRGGELKLLKLDVTDNATIDDAMNTIESEKGRLDILINNAGYGLGGFFEDVSEREFRDQMETNFFGVLEVTRRALPLMRKSSADYGGAKIINISSVQGRAPIPGLGAYATSKWAMEGFSEALYHELAPFGIHVVIVEPGSYQTEIFTSNAHVAEQAENAESPYTRFAEAFRRKIDSMTKGGAVGMGDDPEVVSELIEKIVESRSPKLRYVVGKQARLRILLRAFLPTKHYSGLLRKALFGSVEA</sequence>
<gene>
    <name evidence="3" type="ORF">METZ01_LOCUS26522</name>
</gene>
<dbReference type="SUPFAM" id="SSF51735">
    <property type="entry name" value="NAD(P)-binding Rossmann-fold domains"/>
    <property type="match status" value="1"/>
</dbReference>
<evidence type="ECO:0008006" key="4">
    <source>
        <dbReference type="Google" id="ProtNLM"/>
    </source>
</evidence>
<dbReference type="PANTHER" id="PTHR43976">
    <property type="entry name" value="SHORT CHAIN DEHYDROGENASE"/>
    <property type="match status" value="1"/>
</dbReference>
<evidence type="ECO:0000313" key="3">
    <source>
        <dbReference type="EMBL" id="SUZ73668.1"/>
    </source>
</evidence>
<name>A0A381Q429_9ZZZZ</name>
<organism evidence="3">
    <name type="scientific">marine metagenome</name>
    <dbReference type="NCBI Taxonomy" id="408172"/>
    <lineage>
        <taxon>unclassified sequences</taxon>
        <taxon>metagenomes</taxon>
        <taxon>ecological metagenomes</taxon>
    </lineage>
</organism>
<dbReference type="PANTHER" id="PTHR43976:SF16">
    <property type="entry name" value="SHORT-CHAIN DEHYDROGENASE_REDUCTASE FAMILY PROTEIN"/>
    <property type="match status" value="1"/>
</dbReference>
<protein>
    <recommendedName>
        <fullName evidence="4">Short-chain dehydrogenase/reductase SDR</fullName>
    </recommendedName>
</protein>
<reference evidence="3" key="1">
    <citation type="submission" date="2018-05" db="EMBL/GenBank/DDBJ databases">
        <authorList>
            <person name="Lanie J.A."/>
            <person name="Ng W.-L."/>
            <person name="Kazmierczak K.M."/>
            <person name="Andrzejewski T.M."/>
            <person name="Davidsen T.M."/>
            <person name="Wayne K.J."/>
            <person name="Tettelin H."/>
            <person name="Glass J.I."/>
            <person name="Rusch D."/>
            <person name="Podicherti R."/>
            <person name="Tsui H.-C.T."/>
            <person name="Winkler M.E."/>
        </authorList>
    </citation>
    <scope>NUCLEOTIDE SEQUENCE</scope>
</reference>
<dbReference type="InterPro" id="IPR051911">
    <property type="entry name" value="SDR_oxidoreductase"/>
</dbReference>
<evidence type="ECO:0000256" key="1">
    <source>
        <dbReference type="ARBA" id="ARBA00006484"/>
    </source>
</evidence>
<comment type="similarity">
    <text evidence="1">Belongs to the short-chain dehydrogenases/reductases (SDR) family.</text>
</comment>
<dbReference type="PRINTS" id="PR00081">
    <property type="entry name" value="GDHRDH"/>
</dbReference>
<dbReference type="InterPro" id="IPR036291">
    <property type="entry name" value="NAD(P)-bd_dom_sf"/>
</dbReference>
<dbReference type="InterPro" id="IPR002347">
    <property type="entry name" value="SDR_fam"/>
</dbReference>
<dbReference type="PRINTS" id="PR00080">
    <property type="entry name" value="SDRFAMILY"/>
</dbReference>
<dbReference type="EMBL" id="UINC01001186">
    <property type="protein sequence ID" value="SUZ73668.1"/>
    <property type="molecule type" value="Genomic_DNA"/>
</dbReference>
<dbReference type="CDD" id="cd05374">
    <property type="entry name" value="17beta-HSD-like_SDR_c"/>
    <property type="match status" value="1"/>
</dbReference>